<dbReference type="InterPro" id="IPR020667">
    <property type="entry name" value="DNA_mismatch_repair_MutL"/>
</dbReference>
<comment type="function">
    <text evidence="5">This protein is involved in the repair of mismatches in DNA. It is required for dam-dependent methyl-directed DNA mismatch repair. May act as a 'molecular matchmaker', a protein that promotes the formation of a stable complex between two or more DNA-binding proteins in an ATP-dependent manner without itself being part of a final effector complex.</text>
</comment>
<organism evidence="8 9">
    <name type="scientific">Hyphomicrobium album</name>
    <dbReference type="NCBI Taxonomy" id="2665159"/>
    <lineage>
        <taxon>Bacteria</taxon>
        <taxon>Pseudomonadati</taxon>
        <taxon>Pseudomonadota</taxon>
        <taxon>Alphaproteobacteria</taxon>
        <taxon>Hyphomicrobiales</taxon>
        <taxon>Hyphomicrobiaceae</taxon>
        <taxon>Hyphomicrobium</taxon>
    </lineage>
</organism>
<keyword evidence="9" id="KW-1185">Reference proteome</keyword>
<dbReference type="InterPro" id="IPR002099">
    <property type="entry name" value="MutL/Mlh/PMS"/>
</dbReference>
<dbReference type="InterPro" id="IPR014721">
    <property type="entry name" value="Ribsml_uS5_D2-typ_fold_subgr"/>
</dbReference>
<dbReference type="GO" id="GO:0004519">
    <property type="term" value="F:endonuclease activity"/>
    <property type="evidence" value="ECO:0007669"/>
    <property type="project" value="UniProtKB-KW"/>
</dbReference>
<dbReference type="GO" id="GO:0140664">
    <property type="term" value="F:ATP-dependent DNA damage sensor activity"/>
    <property type="evidence" value="ECO:0007669"/>
    <property type="project" value="InterPro"/>
</dbReference>
<reference evidence="8 9" key="1">
    <citation type="submission" date="2019-11" db="EMBL/GenBank/DDBJ databases">
        <title>Identification of a novel strain.</title>
        <authorList>
            <person name="Xu Q."/>
            <person name="Wang G."/>
        </authorList>
    </citation>
    <scope>NUCLEOTIDE SEQUENCE [LARGE SCALE GENOMIC DNA]</scope>
    <source>
        <strain evidence="9">xq</strain>
    </source>
</reference>
<evidence type="ECO:0000259" key="7">
    <source>
        <dbReference type="SMART" id="SM01340"/>
    </source>
</evidence>
<dbReference type="Gene3D" id="3.30.565.10">
    <property type="entry name" value="Histidine kinase-like ATPase, C-terminal domain"/>
    <property type="match status" value="1"/>
</dbReference>
<dbReference type="CDD" id="cd00782">
    <property type="entry name" value="MutL_Trans"/>
    <property type="match status" value="1"/>
</dbReference>
<dbReference type="CDD" id="cd16926">
    <property type="entry name" value="HATPase_MutL-MLH-PMS-like"/>
    <property type="match status" value="1"/>
</dbReference>
<keyword evidence="3 5" id="KW-0227">DNA damage</keyword>
<comment type="caution">
    <text evidence="8">The sequence shown here is derived from an EMBL/GenBank/DDBJ whole genome shotgun (WGS) entry which is preliminary data.</text>
</comment>
<dbReference type="Proteomes" id="UP000440694">
    <property type="component" value="Unassembled WGS sequence"/>
</dbReference>
<dbReference type="SUPFAM" id="SSF54211">
    <property type="entry name" value="Ribosomal protein S5 domain 2-like"/>
    <property type="match status" value="1"/>
</dbReference>
<protein>
    <recommendedName>
        <fullName evidence="2 5">DNA mismatch repair protein MutL</fullName>
    </recommendedName>
</protein>
<dbReference type="HAMAP" id="MF_00149">
    <property type="entry name" value="DNA_mis_repair"/>
    <property type="match status" value="1"/>
</dbReference>
<dbReference type="InterPro" id="IPR042121">
    <property type="entry name" value="MutL_C_regsub"/>
</dbReference>
<dbReference type="Gene3D" id="3.30.230.10">
    <property type="match status" value="1"/>
</dbReference>
<dbReference type="NCBIfam" id="TIGR00585">
    <property type="entry name" value="mutl"/>
    <property type="match status" value="1"/>
</dbReference>
<dbReference type="GO" id="GO:0032300">
    <property type="term" value="C:mismatch repair complex"/>
    <property type="evidence" value="ECO:0007669"/>
    <property type="project" value="InterPro"/>
</dbReference>
<dbReference type="EMBL" id="WMBQ01000001">
    <property type="protein sequence ID" value="MTD94169.1"/>
    <property type="molecule type" value="Genomic_DNA"/>
</dbReference>
<dbReference type="GO" id="GO:0006298">
    <property type="term" value="P:mismatch repair"/>
    <property type="evidence" value="ECO:0007669"/>
    <property type="project" value="UniProtKB-UniRule"/>
</dbReference>
<evidence type="ECO:0000256" key="1">
    <source>
        <dbReference type="ARBA" id="ARBA00006082"/>
    </source>
</evidence>
<dbReference type="Pfam" id="PF08676">
    <property type="entry name" value="MutL_C"/>
    <property type="match status" value="1"/>
</dbReference>
<dbReference type="SMART" id="SM00853">
    <property type="entry name" value="MutL_C"/>
    <property type="match status" value="1"/>
</dbReference>
<evidence type="ECO:0000313" key="8">
    <source>
        <dbReference type="EMBL" id="MTD94169.1"/>
    </source>
</evidence>
<dbReference type="GO" id="GO:0005524">
    <property type="term" value="F:ATP binding"/>
    <property type="evidence" value="ECO:0007669"/>
    <property type="project" value="InterPro"/>
</dbReference>
<proteinExistence type="inferred from homology"/>
<accession>A0A6I3KII6</accession>
<dbReference type="InterPro" id="IPR037198">
    <property type="entry name" value="MutL_C_sf"/>
</dbReference>
<feature type="domain" description="MutL C-terminal dimerisation" evidence="6">
    <location>
        <begin position="410"/>
        <end position="553"/>
    </location>
</feature>
<dbReference type="SUPFAM" id="SSF55874">
    <property type="entry name" value="ATPase domain of HSP90 chaperone/DNA topoisomerase II/histidine kinase"/>
    <property type="match status" value="1"/>
</dbReference>
<dbReference type="SMART" id="SM01340">
    <property type="entry name" value="DNA_mis_repair"/>
    <property type="match status" value="1"/>
</dbReference>
<evidence type="ECO:0000313" key="9">
    <source>
        <dbReference type="Proteomes" id="UP000440694"/>
    </source>
</evidence>
<dbReference type="InterPro" id="IPR014790">
    <property type="entry name" value="MutL_C"/>
</dbReference>
<dbReference type="PROSITE" id="PS00058">
    <property type="entry name" value="DNA_MISMATCH_REPAIR_1"/>
    <property type="match status" value="1"/>
</dbReference>
<dbReference type="InterPro" id="IPR013507">
    <property type="entry name" value="DNA_mismatch_S5_2-like"/>
</dbReference>
<sequence length="596" mass="63805">MPIRQLSPETINRIAAGEVIERPASVVKELVENALDAGASEIDVVTASGGLALIRVTDDGAGMPPEDLVLAVDRHATSKLSEEDLFDIRTLGFRGEALPSIGSIALLTIQSRRRDAADAFALSVDRGAKGAVKPAAGNNGTCVEVRDLFSSVPARLKFLKSERAENQATSEVIKRLAMAHPQVGFTLTTGERMGLRYLREVEGDVGLLQRLGRIMGREFMDDAVPVAAARDRLAVSGFAGLPTLHRPDAAQQFLFVNGRPVKDKLLIGAVRAAYGDLIPRGRHPLLALFLTLPPDEVDVNVHPAKVEVRFRDAGQVRSLIVNALGAALYAAGHRAAAANGSATLQELRPNVVPFERTRPGYYPAARSGVGLGLAEAMQAPLDVMDTPSADTRAFTVPVAEQLLDRPLGAARAQLHENYIVAQTRDGIVIVDQHAAHERLVYERLKAMLAAGGVARQGLLVPVVVDLDDSEIGVLVEKTEELTELGLVLEPFGAGAVIVREVPALLAHADIAALTRDIAADILREGASSALKERLLAVCATIACHGSVRSGRRLAPDEMNALLRDMEATPYSGQCNHGRPTYVELKLADIEKLFGRR</sequence>
<dbReference type="SUPFAM" id="SSF118116">
    <property type="entry name" value="DNA mismatch repair protein MutL"/>
    <property type="match status" value="1"/>
</dbReference>
<dbReference type="RefSeq" id="WP_154738630.1">
    <property type="nucleotide sequence ID" value="NZ_WMBQ01000001.1"/>
</dbReference>
<dbReference type="InterPro" id="IPR038973">
    <property type="entry name" value="MutL/Mlh/Pms-like"/>
</dbReference>
<dbReference type="PANTHER" id="PTHR10073">
    <property type="entry name" value="DNA MISMATCH REPAIR PROTEIN MLH, PMS, MUTL"/>
    <property type="match status" value="1"/>
</dbReference>
<dbReference type="GO" id="GO:0030983">
    <property type="term" value="F:mismatched DNA binding"/>
    <property type="evidence" value="ECO:0007669"/>
    <property type="project" value="InterPro"/>
</dbReference>
<evidence type="ECO:0000259" key="6">
    <source>
        <dbReference type="SMART" id="SM00853"/>
    </source>
</evidence>
<keyword evidence="8" id="KW-0540">Nuclease</keyword>
<dbReference type="InterPro" id="IPR014762">
    <property type="entry name" value="DNA_mismatch_repair_CS"/>
</dbReference>
<dbReference type="Gene3D" id="3.30.1540.20">
    <property type="entry name" value="MutL, C-terminal domain, dimerisation subdomain"/>
    <property type="match status" value="1"/>
</dbReference>
<dbReference type="PANTHER" id="PTHR10073:SF12">
    <property type="entry name" value="DNA MISMATCH REPAIR PROTEIN MLH1"/>
    <property type="match status" value="1"/>
</dbReference>
<dbReference type="NCBIfam" id="NF000953">
    <property type="entry name" value="PRK00095.2-4"/>
    <property type="match status" value="1"/>
</dbReference>
<evidence type="ECO:0000256" key="3">
    <source>
        <dbReference type="ARBA" id="ARBA00022763"/>
    </source>
</evidence>
<dbReference type="AlphaFoldDB" id="A0A6I3KII6"/>
<keyword evidence="8" id="KW-0378">Hydrolase</keyword>
<dbReference type="InterPro" id="IPR036890">
    <property type="entry name" value="HATPase_C_sf"/>
</dbReference>
<evidence type="ECO:0000256" key="2">
    <source>
        <dbReference type="ARBA" id="ARBA00021975"/>
    </source>
</evidence>
<dbReference type="InterPro" id="IPR020568">
    <property type="entry name" value="Ribosomal_Su5_D2-typ_SF"/>
</dbReference>
<dbReference type="Gene3D" id="3.30.1370.100">
    <property type="entry name" value="MutL, C-terminal domain, regulatory subdomain"/>
    <property type="match status" value="1"/>
</dbReference>
<dbReference type="InterPro" id="IPR042120">
    <property type="entry name" value="MutL_C_dimsub"/>
</dbReference>
<dbReference type="FunFam" id="3.30.565.10:FF:000003">
    <property type="entry name" value="DNA mismatch repair endonuclease MutL"/>
    <property type="match status" value="1"/>
</dbReference>
<keyword evidence="4 5" id="KW-0234">DNA repair</keyword>
<dbReference type="GO" id="GO:0016887">
    <property type="term" value="F:ATP hydrolysis activity"/>
    <property type="evidence" value="ECO:0007669"/>
    <property type="project" value="InterPro"/>
</dbReference>
<comment type="similarity">
    <text evidence="1 5">Belongs to the DNA mismatch repair MutL/HexB family.</text>
</comment>
<evidence type="ECO:0000256" key="4">
    <source>
        <dbReference type="ARBA" id="ARBA00023204"/>
    </source>
</evidence>
<keyword evidence="8" id="KW-0255">Endonuclease</keyword>
<gene>
    <name evidence="5 8" type="primary">mutL</name>
    <name evidence="8" type="ORF">GIW81_07440</name>
</gene>
<name>A0A6I3KII6_9HYPH</name>
<evidence type="ECO:0000256" key="5">
    <source>
        <dbReference type="HAMAP-Rule" id="MF_00149"/>
    </source>
</evidence>
<dbReference type="Pfam" id="PF13589">
    <property type="entry name" value="HATPase_c_3"/>
    <property type="match status" value="1"/>
</dbReference>
<feature type="domain" description="DNA mismatch repair protein S5" evidence="7">
    <location>
        <begin position="211"/>
        <end position="329"/>
    </location>
</feature>
<dbReference type="Pfam" id="PF01119">
    <property type="entry name" value="DNA_mis_repair"/>
    <property type="match status" value="1"/>
</dbReference>